<proteinExistence type="predicted"/>
<dbReference type="Gene3D" id="1.10.10.10">
    <property type="entry name" value="Winged helix-like DNA-binding domain superfamily/Winged helix DNA-binding domain"/>
    <property type="match status" value="1"/>
</dbReference>
<dbReference type="InterPro" id="IPR013324">
    <property type="entry name" value="RNA_pol_sigma_r3/r4-like"/>
</dbReference>
<dbReference type="Proteomes" id="UP001221411">
    <property type="component" value="Unassembled WGS sequence"/>
</dbReference>
<accession>A0ABT5F069</accession>
<organism evidence="2 3">
    <name type="scientific">Polyangium mundeleinium</name>
    <dbReference type="NCBI Taxonomy" id="2995306"/>
    <lineage>
        <taxon>Bacteria</taxon>
        <taxon>Pseudomonadati</taxon>
        <taxon>Myxococcota</taxon>
        <taxon>Polyangia</taxon>
        <taxon>Polyangiales</taxon>
        <taxon>Polyangiaceae</taxon>
        <taxon>Polyangium</taxon>
    </lineage>
</organism>
<gene>
    <name evidence="2" type="ORF">POL67_34865</name>
</gene>
<feature type="domain" description="RNA polymerase sigma factor 70 region 4 type 2" evidence="1">
    <location>
        <begin position="21"/>
        <end position="71"/>
    </location>
</feature>
<dbReference type="EMBL" id="JAQNDO010000001">
    <property type="protein sequence ID" value="MDC0746562.1"/>
    <property type="molecule type" value="Genomic_DNA"/>
</dbReference>
<dbReference type="SUPFAM" id="SSF88659">
    <property type="entry name" value="Sigma3 and sigma4 domains of RNA polymerase sigma factors"/>
    <property type="match status" value="1"/>
</dbReference>
<evidence type="ECO:0000259" key="1">
    <source>
        <dbReference type="Pfam" id="PF08281"/>
    </source>
</evidence>
<dbReference type="Pfam" id="PF08281">
    <property type="entry name" value="Sigma70_r4_2"/>
    <property type="match status" value="1"/>
</dbReference>
<dbReference type="InterPro" id="IPR036388">
    <property type="entry name" value="WH-like_DNA-bd_sf"/>
</dbReference>
<evidence type="ECO:0000313" key="2">
    <source>
        <dbReference type="EMBL" id="MDC0746562.1"/>
    </source>
</evidence>
<dbReference type="InterPro" id="IPR013249">
    <property type="entry name" value="RNA_pol_sigma70_r4_t2"/>
</dbReference>
<comment type="caution">
    <text evidence="2">The sequence shown here is derived from an EMBL/GenBank/DDBJ whole genome shotgun (WGS) entry which is preliminary data.</text>
</comment>
<dbReference type="RefSeq" id="WP_271924940.1">
    <property type="nucleotide sequence ID" value="NZ_JAQNDO010000001.1"/>
</dbReference>
<name>A0ABT5F069_9BACT</name>
<evidence type="ECO:0000313" key="3">
    <source>
        <dbReference type="Proteomes" id="UP001221411"/>
    </source>
</evidence>
<reference evidence="2 3" key="1">
    <citation type="submission" date="2022-11" db="EMBL/GenBank/DDBJ databases">
        <title>Minimal conservation of predation-associated metabolite biosynthetic gene clusters underscores biosynthetic potential of Myxococcota including descriptions for ten novel species: Archangium lansinium sp. nov., Myxococcus landrumus sp. nov., Nannocystis bai.</title>
        <authorList>
            <person name="Ahearne A."/>
            <person name="Stevens C."/>
            <person name="Dowd S."/>
        </authorList>
    </citation>
    <scope>NUCLEOTIDE SEQUENCE [LARGE SCALE GENOMIC DNA]</scope>
    <source>
        <strain evidence="2 3">RJM3</strain>
    </source>
</reference>
<protein>
    <submittedName>
        <fullName evidence="2">Sigma factor-like helix-turn-helix DNA-binding protein</fullName>
    </submittedName>
</protein>
<keyword evidence="3" id="KW-1185">Reference proteome</keyword>
<sequence length="77" mass="8548">MIDTAPCVAIVVPRGRARRSLTRRSAALRREPAPVLVAHEIEGRSMLEIARALGIRLKTAYARLQLARNRLALCALF</sequence>